<comment type="pathway">
    <text evidence="1 13">Purine metabolism; IMP biosynthesis via de novo pathway; 5-amino-1-(5-phospho-D-ribosyl)imidazole from N(2)-formyl-N(1)-(5-phospho-D-ribosyl)glycinamide: step 2/2.</text>
</comment>
<keyword evidence="6 13" id="KW-0547">Nucleotide-binding</keyword>
<name>A0A1H4F3M2_9GAMM</name>
<dbReference type="Pfam" id="PF00586">
    <property type="entry name" value="AIRS"/>
    <property type="match status" value="1"/>
</dbReference>
<evidence type="ECO:0000256" key="4">
    <source>
        <dbReference type="ARBA" id="ARBA00020367"/>
    </source>
</evidence>
<sequence length="351" mass="36735">MSTGSEKTSLSYKDAGVDIDAGNALVERIKGVAKRTARPEVMGGLGGFGALCELPVGYKQPVLVSGTDGVGTKLRLAMDLKKHDTIGIDLVAMCVNDLVVAGAEPLFFLDYYATGHLNVDMAADVVTGIGAGCELAGAALVGGETAEMPGMYEGDDYDLAGFCVGVVEKSEIIDGSKVQVGDALIGLASSGPHSNGYSLIRKILEVANADMQQPMGDKTLADALLEPTRIYVKSILKLIRESQVNALSHITGGGLLENIPRVLPASAKAVIDIDSWTLPPVFQWLQAEGNVDAREMYRTFNCGVGMVIAVPADKADAAIALLQAEGESAWLIGQIEAAAEGEEQVELRQGA</sequence>
<dbReference type="GO" id="GO:0004641">
    <property type="term" value="F:phosphoribosylformylglycinamidine cyclo-ligase activity"/>
    <property type="evidence" value="ECO:0007669"/>
    <property type="project" value="UniProtKB-UniRule"/>
</dbReference>
<dbReference type="FunFam" id="3.90.650.10:FF:000001">
    <property type="entry name" value="Phosphoribosylformylglycinamidine cyclo-ligase"/>
    <property type="match status" value="1"/>
</dbReference>
<dbReference type="Gene3D" id="3.90.650.10">
    <property type="entry name" value="PurM-like C-terminal domain"/>
    <property type="match status" value="1"/>
</dbReference>
<evidence type="ECO:0000313" key="17">
    <source>
        <dbReference type="Proteomes" id="UP000242469"/>
    </source>
</evidence>
<keyword evidence="8 13" id="KW-0067">ATP-binding</keyword>
<dbReference type="Proteomes" id="UP000242469">
    <property type="component" value="Unassembled WGS sequence"/>
</dbReference>
<keyword evidence="17" id="KW-1185">Reference proteome</keyword>
<dbReference type="PANTHER" id="PTHR10520:SF12">
    <property type="entry name" value="TRIFUNCTIONAL PURINE BIOSYNTHETIC PROTEIN ADENOSINE-3"/>
    <property type="match status" value="1"/>
</dbReference>
<accession>A0A1H4F3M2</accession>
<evidence type="ECO:0000313" key="16">
    <source>
        <dbReference type="EMBL" id="SEA91936.1"/>
    </source>
</evidence>
<dbReference type="InterPro" id="IPR036676">
    <property type="entry name" value="PurM-like_C_sf"/>
</dbReference>
<organism evidence="16 17">
    <name type="scientific">Marinobacterium iners DSM 11526</name>
    <dbReference type="NCBI Taxonomy" id="1122198"/>
    <lineage>
        <taxon>Bacteria</taxon>
        <taxon>Pseudomonadati</taxon>
        <taxon>Pseudomonadota</taxon>
        <taxon>Gammaproteobacteria</taxon>
        <taxon>Oceanospirillales</taxon>
        <taxon>Oceanospirillaceae</taxon>
        <taxon>Marinobacterium</taxon>
    </lineage>
</organism>
<dbReference type="FunFam" id="3.30.1330.10:FF:000001">
    <property type="entry name" value="Phosphoribosylformylglycinamidine cyclo-ligase"/>
    <property type="match status" value="1"/>
</dbReference>
<evidence type="ECO:0000256" key="11">
    <source>
        <dbReference type="ARBA" id="ARBA00033093"/>
    </source>
</evidence>
<keyword evidence="13" id="KW-0963">Cytoplasm</keyword>
<dbReference type="InterPro" id="IPR036921">
    <property type="entry name" value="PurM-like_N_sf"/>
</dbReference>
<dbReference type="STRING" id="1122198.SAMN02745729_11028"/>
<reference evidence="17" key="1">
    <citation type="submission" date="2016-10" db="EMBL/GenBank/DDBJ databases">
        <authorList>
            <person name="Varghese N."/>
            <person name="Submissions S."/>
        </authorList>
    </citation>
    <scope>NUCLEOTIDE SEQUENCE [LARGE SCALE GENOMIC DNA]</scope>
    <source>
        <strain evidence="17">DSM 11526</strain>
    </source>
</reference>
<evidence type="ECO:0000256" key="1">
    <source>
        <dbReference type="ARBA" id="ARBA00004686"/>
    </source>
</evidence>
<dbReference type="SUPFAM" id="SSF55326">
    <property type="entry name" value="PurM N-terminal domain-like"/>
    <property type="match status" value="1"/>
</dbReference>
<dbReference type="EC" id="6.3.3.1" evidence="3 13"/>
<comment type="catalytic activity">
    <reaction evidence="12 13">
        <text>2-formamido-N(1)-(5-O-phospho-beta-D-ribosyl)acetamidine + ATP = 5-amino-1-(5-phospho-beta-D-ribosyl)imidazole + ADP + phosphate + H(+)</text>
        <dbReference type="Rhea" id="RHEA:23032"/>
        <dbReference type="ChEBI" id="CHEBI:15378"/>
        <dbReference type="ChEBI" id="CHEBI:30616"/>
        <dbReference type="ChEBI" id="CHEBI:43474"/>
        <dbReference type="ChEBI" id="CHEBI:137981"/>
        <dbReference type="ChEBI" id="CHEBI:147287"/>
        <dbReference type="ChEBI" id="CHEBI:456216"/>
        <dbReference type="EC" id="6.3.3.1"/>
    </reaction>
</comment>
<evidence type="ECO:0000256" key="6">
    <source>
        <dbReference type="ARBA" id="ARBA00022741"/>
    </source>
</evidence>
<comment type="similarity">
    <text evidence="2 13">Belongs to the AIR synthase family.</text>
</comment>
<dbReference type="Gene3D" id="3.30.1330.10">
    <property type="entry name" value="PurM-like, N-terminal domain"/>
    <property type="match status" value="1"/>
</dbReference>
<dbReference type="GO" id="GO:0005524">
    <property type="term" value="F:ATP binding"/>
    <property type="evidence" value="ECO:0007669"/>
    <property type="project" value="UniProtKB-KW"/>
</dbReference>
<dbReference type="EMBL" id="FNRJ01000010">
    <property type="protein sequence ID" value="SEA91936.1"/>
    <property type="molecule type" value="Genomic_DNA"/>
</dbReference>
<dbReference type="GO" id="GO:0006189">
    <property type="term" value="P:'de novo' IMP biosynthetic process"/>
    <property type="evidence" value="ECO:0007669"/>
    <property type="project" value="UniProtKB-UniRule"/>
</dbReference>
<dbReference type="PANTHER" id="PTHR10520">
    <property type="entry name" value="TRIFUNCTIONAL PURINE BIOSYNTHETIC PROTEIN ADENOSINE-3-RELATED"/>
    <property type="match status" value="1"/>
</dbReference>
<dbReference type="InterPro" id="IPR016188">
    <property type="entry name" value="PurM-like_N"/>
</dbReference>
<protein>
    <recommendedName>
        <fullName evidence="4 13">Phosphoribosylformylglycinamidine cyclo-ligase</fullName>
        <ecNumber evidence="3 13">6.3.3.1</ecNumber>
    </recommendedName>
    <alternativeName>
        <fullName evidence="10 13">AIR synthase</fullName>
    </alternativeName>
    <alternativeName>
        <fullName evidence="11 13">AIRS</fullName>
    </alternativeName>
    <alternativeName>
        <fullName evidence="9 13">Phosphoribosyl-aminoimidazole synthetase</fullName>
    </alternativeName>
</protein>
<evidence type="ECO:0000259" key="15">
    <source>
        <dbReference type="Pfam" id="PF02769"/>
    </source>
</evidence>
<keyword evidence="7 13" id="KW-0658">Purine biosynthesis</keyword>
<feature type="domain" description="PurM-like C-terminal" evidence="15">
    <location>
        <begin position="179"/>
        <end position="344"/>
    </location>
</feature>
<evidence type="ECO:0000256" key="12">
    <source>
        <dbReference type="ARBA" id="ARBA00049057"/>
    </source>
</evidence>
<gene>
    <name evidence="13" type="primary">purM</name>
    <name evidence="16" type="ORF">SAMN02745729_11028</name>
</gene>
<dbReference type="UniPathway" id="UPA00074">
    <property type="reaction ID" value="UER00129"/>
</dbReference>
<evidence type="ECO:0000256" key="7">
    <source>
        <dbReference type="ARBA" id="ARBA00022755"/>
    </source>
</evidence>
<evidence type="ECO:0000256" key="9">
    <source>
        <dbReference type="ARBA" id="ARBA00031908"/>
    </source>
</evidence>
<dbReference type="RefSeq" id="WP_091826930.1">
    <property type="nucleotide sequence ID" value="NZ_FNRJ01000010.1"/>
</dbReference>
<dbReference type="SUPFAM" id="SSF56042">
    <property type="entry name" value="PurM C-terminal domain-like"/>
    <property type="match status" value="1"/>
</dbReference>
<keyword evidence="5 13" id="KW-0436">Ligase</keyword>
<evidence type="ECO:0000256" key="10">
    <source>
        <dbReference type="ARBA" id="ARBA00032931"/>
    </source>
</evidence>
<evidence type="ECO:0000259" key="14">
    <source>
        <dbReference type="Pfam" id="PF00586"/>
    </source>
</evidence>
<dbReference type="NCBIfam" id="TIGR00878">
    <property type="entry name" value="purM"/>
    <property type="match status" value="1"/>
</dbReference>
<feature type="domain" description="PurM-like N-terminal" evidence="14">
    <location>
        <begin position="62"/>
        <end position="167"/>
    </location>
</feature>
<dbReference type="AlphaFoldDB" id="A0A1H4F3M2"/>
<proteinExistence type="inferred from homology"/>
<dbReference type="HAMAP" id="MF_00741">
    <property type="entry name" value="AIRS"/>
    <property type="match status" value="1"/>
</dbReference>
<comment type="subcellular location">
    <subcellularLocation>
        <location evidence="13">Cytoplasm</location>
    </subcellularLocation>
</comment>
<evidence type="ECO:0000256" key="8">
    <source>
        <dbReference type="ARBA" id="ARBA00022840"/>
    </source>
</evidence>
<dbReference type="GO" id="GO:0004637">
    <property type="term" value="F:phosphoribosylamine-glycine ligase activity"/>
    <property type="evidence" value="ECO:0007669"/>
    <property type="project" value="TreeGrafter"/>
</dbReference>
<evidence type="ECO:0000256" key="2">
    <source>
        <dbReference type="ARBA" id="ARBA00010280"/>
    </source>
</evidence>
<evidence type="ECO:0000256" key="13">
    <source>
        <dbReference type="HAMAP-Rule" id="MF_00741"/>
    </source>
</evidence>
<dbReference type="GO" id="GO:0005829">
    <property type="term" value="C:cytosol"/>
    <property type="evidence" value="ECO:0007669"/>
    <property type="project" value="TreeGrafter"/>
</dbReference>
<dbReference type="InterPro" id="IPR004733">
    <property type="entry name" value="PurM_cligase"/>
</dbReference>
<dbReference type="CDD" id="cd02196">
    <property type="entry name" value="PurM"/>
    <property type="match status" value="1"/>
</dbReference>
<evidence type="ECO:0000256" key="3">
    <source>
        <dbReference type="ARBA" id="ARBA00013047"/>
    </source>
</evidence>
<evidence type="ECO:0000256" key="5">
    <source>
        <dbReference type="ARBA" id="ARBA00022598"/>
    </source>
</evidence>
<dbReference type="InterPro" id="IPR010918">
    <property type="entry name" value="PurM-like_C_dom"/>
</dbReference>
<dbReference type="Pfam" id="PF02769">
    <property type="entry name" value="AIRS_C"/>
    <property type="match status" value="1"/>
</dbReference>
<dbReference type="OrthoDB" id="9777881at2"/>
<dbReference type="GO" id="GO:0046084">
    <property type="term" value="P:adenine biosynthetic process"/>
    <property type="evidence" value="ECO:0007669"/>
    <property type="project" value="TreeGrafter"/>
</dbReference>